<feature type="region of interest" description="Disordered" evidence="4">
    <location>
        <begin position="83"/>
        <end position="105"/>
    </location>
</feature>
<evidence type="ECO:0000256" key="3">
    <source>
        <dbReference type="ARBA" id="ARBA00022991"/>
    </source>
</evidence>
<keyword evidence="6" id="KW-1185">Reference proteome</keyword>
<dbReference type="SUPFAM" id="SSF55785">
    <property type="entry name" value="PYP-like sensor domain (PAS domain)"/>
    <property type="match status" value="1"/>
</dbReference>
<dbReference type="AlphaFoldDB" id="A0AAN7UTN2"/>
<feature type="compositionally biased region" description="Polar residues" evidence="4">
    <location>
        <begin position="135"/>
        <end position="172"/>
    </location>
</feature>
<dbReference type="PANTHER" id="PTHR47429:SF9">
    <property type="entry name" value="PAS DOMAIN-CONTAINING PROTEIN"/>
    <property type="match status" value="1"/>
</dbReference>
<evidence type="ECO:0000256" key="1">
    <source>
        <dbReference type="ARBA" id="ARBA00022630"/>
    </source>
</evidence>
<feature type="region of interest" description="Disordered" evidence="4">
    <location>
        <begin position="133"/>
        <end position="176"/>
    </location>
</feature>
<keyword evidence="2" id="KW-0288">FMN</keyword>
<protein>
    <recommendedName>
        <fullName evidence="7">PAC domain-containing protein</fullName>
    </recommendedName>
</protein>
<evidence type="ECO:0000313" key="5">
    <source>
        <dbReference type="EMBL" id="KAK5627289.1"/>
    </source>
</evidence>
<dbReference type="Gene3D" id="3.30.450.20">
    <property type="entry name" value="PAS domain"/>
    <property type="match status" value="1"/>
</dbReference>
<sequence length="776" mass="85381">MQIRWSAKVTRRTIAYQDTVTAKNNVEDAVPEVLDSLWVEQKRQSVVQSSPGTLSLACKSTTVASSQEDEGKAKVPVLSLDHATKSRRLSKPPSVDDGPQRSYHENHKDASLVAARWVSCQAGFVGTQDEAVLSPGTQPARSTRSLANSTASIATTPSNHLPALQNLNSTDNDGLKPLDIEEIDPACFDLVAPPEVPQRQYSIEARSELLMSAEHLKIIFEDPKQMQKFTQFLYTRKPGSVPLLNHYLNLVKALKAIDYSNAIIRELAPINRAPLIELPLTKTISKLLIGKANETFMVLVQEELPAYVTHIWARIVKLTIKQRVKSTLPPLLFELSEGLAEVFCLTDPSRDDHPILFASEGTVATIHLASTTLKLPNMGENLLWAVIAASVQGPKTNRFSILRLKEALAIGKEHCETLLNYRRDGSAFMNLLMIAPLYDNRGNIRYHLGAQVDVSGLLKECAGLGSSIWELMTQKHAQSDIYSGDCHREIEDSRASKDILGDLAEMFSLGELKIVQGLSETGHDRHSEKTNSVDRSSSGTDSKLRAVVKDEAIAVEAPMANSISSSALTPLTSSSLTNRFQSMIDHYLLVRPFPSLSILFVSPSLRVPGILQTPFMSRIGGAQSTRDTITQAFKDGNGVTIKVRWLTRPITAGRSANITATTTTTLNPDQGRSRWVHTTPLFGVNGAIGVWMVILVDGEEKQRLPSAPPIDLSNMERPRPFDIVENRSTSSASDEVQFMDVDGLLVEHDDSNLLGPGRVRTSRLRSQTGREWAQVL</sequence>
<dbReference type="InterPro" id="IPR035965">
    <property type="entry name" value="PAS-like_dom_sf"/>
</dbReference>
<reference evidence="5 6" key="1">
    <citation type="submission" date="2023-10" db="EMBL/GenBank/DDBJ databases">
        <title>Draft genome sequence of Xylaria bambusicola isolate GMP-LS, the root and basal stem rot pathogen of sugarcane in Indonesia.</title>
        <authorList>
            <person name="Selvaraj P."/>
            <person name="Muralishankar V."/>
            <person name="Muruganantham S."/>
            <person name="Sp S."/>
            <person name="Haryani S."/>
            <person name="Lau K.J.X."/>
            <person name="Naqvi N.I."/>
        </authorList>
    </citation>
    <scope>NUCLEOTIDE SEQUENCE [LARGE SCALE GENOMIC DNA]</scope>
    <source>
        <strain evidence="5">GMP-LS</strain>
    </source>
</reference>
<dbReference type="EMBL" id="JAWHQM010000005">
    <property type="protein sequence ID" value="KAK5627289.1"/>
    <property type="molecule type" value="Genomic_DNA"/>
</dbReference>
<evidence type="ECO:0000256" key="4">
    <source>
        <dbReference type="SAM" id="MobiDB-lite"/>
    </source>
</evidence>
<gene>
    <name evidence="5" type="ORF">RRF57_003004</name>
</gene>
<keyword evidence="3" id="KW-0157">Chromophore</keyword>
<feature type="compositionally biased region" description="Basic and acidic residues" evidence="4">
    <location>
        <begin position="521"/>
        <end position="532"/>
    </location>
</feature>
<organism evidence="5 6">
    <name type="scientific">Xylaria bambusicola</name>
    <dbReference type="NCBI Taxonomy" id="326684"/>
    <lineage>
        <taxon>Eukaryota</taxon>
        <taxon>Fungi</taxon>
        <taxon>Dikarya</taxon>
        <taxon>Ascomycota</taxon>
        <taxon>Pezizomycotina</taxon>
        <taxon>Sordariomycetes</taxon>
        <taxon>Xylariomycetidae</taxon>
        <taxon>Xylariales</taxon>
        <taxon>Xylariaceae</taxon>
        <taxon>Xylaria</taxon>
    </lineage>
</organism>
<accession>A0AAN7UTN2</accession>
<comment type="caution">
    <text evidence="5">The sequence shown here is derived from an EMBL/GenBank/DDBJ whole genome shotgun (WGS) entry which is preliminary data.</text>
</comment>
<name>A0AAN7UTN2_9PEZI</name>
<proteinExistence type="predicted"/>
<dbReference type="PANTHER" id="PTHR47429">
    <property type="entry name" value="PROTEIN TWIN LOV 1"/>
    <property type="match status" value="1"/>
</dbReference>
<dbReference type="Proteomes" id="UP001305414">
    <property type="component" value="Unassembled WGS sequence"/>
</dbReference>
<evidence type="ECO:0000256" key="2">
    <source>
        <dbReference type="ARBA" id="ARBA00022643"/>
    </source>
</evidence>
<dbReference type="GO" id="GO:0005634">
    <property type="term" value="C:nucleus"/>
    <property type="evidence" value="ECO:0007669"/>
    <property type="project" value="TreeGrafter"/>
</dbReference>
<evidence type="ECO:0008006" key="7">
    <source>
        <dbReference type="Google" id="ProtNLM"/>
    </source>
</evidence>
<feature type="region of interest" description="Disordered" evidence="4">
    <location>
        <begin position="520"/>
        <end position="542"/>
    </location>
</feature>
<keyword evidence="1" id="KW-0285">Flavoprotein</keyword>
<evidence type="ECO:0000313" key="6">
    <source>
        <dbReference type="Proteomes" id="UP001305414"/>
    </source>
</evidence>